<evidence type="ECO:0008006" key="4">
    <source>
        <dbReference type="Google" id="ProtNLM"/>
    </source>
</evidence>
<name>A0A397T424_9GLOM</name>
<dbReference type="EMBL" id="QKYT01000135">
    <property type="protein sequence ID" value="RIA92079.1"/>
    <property type="molecule type" value="Genomic_DNA"/>
</dbReference>
<keyword evidence="3" id="KW-1185">Reference proteome</keyword>
<feature type="coiled-coil region" evidence="1">
    <location>
        <begin position="112"/>
        <end position="139"/>
    </location>
</feature>
<keyword evidence="1" id="KW-0175">Coiled coil</keyword>
<dbReference type="AlphaFoldDB" id="A0A397T424"/>
<accession>A0A397T424</accession>
<proteinExistence type="predicted"/>
<comment type="caution">
    <text evidence="2">The sequence shown here is derived from an EMBL/GenBank/DDBJ whole genome shotgun (WGS) entry which is preliminary data.</text>
</comment>
<evidence type="ECO:0000256" key="1">
    <source>
        <dbReference type="SAM" id="Coils"/>
    </source>
</evidence>
<dbReference type="OrthoDB" id="5600249at2759"/>
<organism evidence="2 3">
    <name type="scientific">Glomus cerebriforme</name>
    <dbReference type="NCBI Taxonomy" id="658196"/>
    <lineage>
        <taxon>Eukaryota</taxon>
        <taxon>Fungi</taxon>
        <taxon>Fungi incertae sedis</taxon>
        <taxon>Mucoromycota</taxon>
        <taxon>Glomeromycotina</taxon>
        <taxon>Glomeromycetes</taxon>
        <taxon>Glomerales</taxon>
        <taxon>Glomeraceae</taxon>
        <taxon>Glomus</taxon>
    </lineage>
</organism>
<evidence type="ECO:0000313" key="3">
    <source>
        <dbReference type="Proteomes" id="UP000265703"/>
    </source>
</evidence>
<gene>
    <name evidence="2" type="ORF">C1645_846416</name>
</gene>
<sequence length="200" mass="23303">MFNPKFTFHPIAPKLQESIQNPDIIAVVTLPSQETQEIKASTAEIITTEKVSKKKNDQKQERIESVEEETGWDNTSTGLLLSFLEENFEIYKKNKSNFAKKAFEKVFSEKLWEQIKNKLARLVAKYNKIKEKKSQTEGEAQAAKWKWFKKLDTLFGIHENHNPTFLVNGISDDTQFFDYEKNKKEDLGEKKCQETEISFT</sequence>
<evidence type="ECO:0000313" key="2">
    <source>
        <dbReference type="EMBL" id="RIA92079.1"/>
    </source>
</evidence>
<dbReference type="Proteomes" id="UP000265703">
    <property type="component" value="Unassembled WGS sequence"/>
</dbReference>
<reference evidence="2 3" key="1">
    <citation type="submission" date="2018-06" db="EMBL/GenBank/DDBJ databases">
        <title>Comparative genomics reveals the genomic features of Rhizophagus irregularis, R. cerebriforme, R. diaphanum and Gigaspora rosea, and their symbiotic lifestyle signature.</title>
        <authorList>
            <person name="Morin E."/>
            <person name="San Clemente H."/>
            <person name="Chen E.C.H."/>
            <person name="De La Providencia I."/>
            <person name="Hainaut M."/>
            <person name="Kuo A."/>
            <person name="Kohler A."/>
            <person name="Murat C."/>
            <person name="Tang N."/>
            <person name="Roy S."/>
            <person name="Loubradou J."/>
            <person name="Henrissat B."/>
            <person name="Grigoriev I.V."/>
            <person name="Corradi N."/>
            <person name="Roux C."/>
            <person name="Martin F.M."/>
        </authorList>
    </citation>
    <scope>NUCLEOTIDE SEQUENCE [LARGE SCALE GENOMIC DNA]</scope>
    <source>
        <strain evidence="2 3">DAOM 227022</strain>
    </source>
</reference>
<protein>
    <recommendedName>
        <fullName evidence="4">Myb/SANT-like domain-containing protein</fullName>
    </recommendedName>
</protein>